<keyword evidence="8 11" id="KW-0472">Membrane</keyword>
<evidence type="ECO:0000259" key="15">
    <source>
        <dbReference type="Pfam" id="PF00593"/>
    </source>
</evidence>
<keyword evidence="13" id="KW-0175">Coiled coil</keyword>
<comment type="similarity">
    <text evidence="2">Belongs to the TonB-dependent receptor family. Hemoglobin/haptoglobin binding protein subfamily.</text>
</comment>
<dbReference type="PANTHER" id="PTHR30069">
    <property type="entry name" value="TONB-DEPENDENT OUTER MEMBRANE RECEPTOR"/>
    <property type="match status" value="1"/>
</dbReference>
<evidence type="ECO:0000256" key="13">
    <source>
        <dbReference type="SAM" id="Coils"/>
    </source>
</evidence>
<dbReference type="RefSeq" id="WP_218140133.1">
    <property type="nucleotide sequence ID" value="NZ_FOFS01000006.1"/>
</dbReference>
<dbReference type="GO" id="GO:0009279">
    <property type="term" value="C:cell outer membrane"/>
    <property type="evidence" value="ECO:0007669"/>
    <property type="project" value="UniProtKB-SubCell"/>
</dbReference>
<dbReference type="GO" id="GO:0015344">
    <property type="term" value="F:siderophore uptake transmembrane transporter activity"/>
    <property type="evidence" value="ECO:0007669"/>
    <property type="project" value="TreeGrafter"/>
</dbReference>
<dbReference type="GO" id="GO:0044718">
    <property type="term" value="P:siderophore transmembrane transport"/>
    <property type="evidence" value="ECO:0007669"/>
    <property type="project" value="TreeGrafter"/>
</dbReference>
<evidence type="ECO:0000256" key="8">
    <source>
        <dbReference type="ARBA" id="ARBA00023136"/>
    </source>
</evidence>
<feature type="domain" description="TonB-dependent receptor-like beta-barrel" evidence="15">
    <location>
        <begin position="338"/>
        <end position="737"/>
    </location>
</feature>
<evidence type="ECO:0000256" key="6">
    <source>
        <dbReference type="ARBA" id="ARBA00022729"/>
    </source>
</evidence>
<feature type="domain" description="TonB-dependent receptor plug" evidence="16">
    <location>
        <begin position="89"/>
        <end position="195"/>
    </location>
</feature>
<feature type="chain" id="PRO_5011634642" evidence="14">
    <location>
        <begin position="25"/>
        <end position="789"/>
    </location>
</feature>
<gene>
    <name evidence="17" type="ORF">SAMN04488038_10662</name>
</gene>
<evidence type="ECO:0000256" key="9">
    <source>
        <dbReference type="ARBA" id="ARBA00023170"/>
    </source>
</evidence>
<dbReference type="InterPro" id="IPR000531">
    <property type="entry name" value="Beta-barrel_TonB"/>
</dbReference>
<dbReference type="PANTHER" id="PTHR30069:SF29">
    <property type="entry name" value="HEMOGLOBIN AND HEMOGLOBIN-HAPTOGLOBIN-BINDING PROTEIN 1-RELATED"/>
    <property type="match status" value="1"/>
</dbReference>
<dbReference type="Gene3D" id="2.40.170.20">
    <property type="entry name" value="TonB-dependent receptor, beta-barrel domain"/>
    <property type="match status" value="1"/>
</dbReference>
<feature type="coiled-coil region" evidence="13">
    <location>
        <begin position="27"/>
        <end position="54"/>
    </location>
</feature>
<dbReference type="Pfam" id="PF07715">
    <property type="entry name" value="Plug"/>
    <property type="match status" value="1"/>
</dbReference>
<keyword evidence="10 11" id="KW-0998">Cell outer membrane</keyword>
<feature type="signal peptide" evidence="14">
    <location>
        <begin position="1"/>
        <end position="24"/>
    </location>
</feature>
<proteinExistence type="inferred from homology"/>
<evidence type="ECO:0000256" key="2">
    <source>
        <dbReference type="ARBA" id="ARBA00008143"/>
    </source>
</evidence>
<evidence type="ECO:0000256" key="7">
    <source>
        <dbReference type="ARBA" id="ARBA00023077"/>
    </source>
</evidence>
<keyword evidence="7 12" id="KW-0798">TonB box</keyword>
<dbReference type="EMBL" id="FOFS01000006">
    <property type="protein sequence ID" value="SEQ40157.1"/>
    <property type="molecule type" value="Genomic_DNA"/>
</dbReference>
<dbReference type="PROSITE" id="PS52016">
    <property type="entry name" value="TONB_DEPENDENT_REC_3"/>
    <property type="match status" value="1"/>
</dbReference>
<dbReference type="InterPro" id="IPR037066">
    <property type="entry name" value="Plug_dom_sf"/>
</dbReference>
<evidence type="ECO:0000259" key="16">
    <source>
        <dbReference type="Pfam" id="PF07715"/>
    </source>
</evidence>
<protein>
    <submittedName>
        <fullName evidence="17">Iron complex outermembrane recepter protein</fullName>
    </submittedName>
</protein>
<sequence length="789" mass="86281">MLSKRETLSLLSSLLVLAPMLAEAQQSADAGARREALEKQKAEIEAQLRELDRQAAPAPASSAAAVSDEELETVLVQVQRPHAAPLPVAQTALSVEREQFRHAPGLNIAEVLAMTPGVTFVQGNGPRDVSLSVRGSNNRQTFGVRNIKLFEDGFPVTQPDGLGRTDLTDPHAYSRIDVVQGPSSAGYGNYATGGAVLFYTRPGRELRGAELALDAGSYDYLNAYATVGDQGERYEYSGFFSNARGESKTAHTGYLTNTANILASFQLTPRDRVVFKFIDNEMDASLSIRLSLNQYRQNPYQQHCGALEGTACASVSLFENGFNGSKVLRSPQQAGLLRNDRRTILGARWEHDFDAQTQARLQAVFDNRDIKQPTSATGGLGNYPSFNFSGELAHGGLLWERASQLTLGGWYQYQNSNAYSFNLRPDGHAALGGMTQYSPARVQSMGLKFREELQLASQWSLVGGLAGEFTRLLGRNTAYSYPSSGAPTTSITTAQRSFFNLAPELALQYRPDAAWRLHARAASGYGTPQVSNLFVTPEGVAGNNTRLKAQRNLGFDLGASWTPNAAFSAALTGFYEFFRNELVSQSPGANLLSYTYNAPRSEHRGVELALKWQMLPQRLPGLSSSLAYLYDDQLYRDYQERLSAGSQSRLFTRDKNKIPGVQPQYLNARLAYDQPAGWLKGWGAYVEANYRESFFLDNANLLKAPGYTIYNLNLHYQPAAEQGLWSRLGLHLAVQNLFDKTYVGSAANISDSIDSGTGAQRDATALAASTGSIYAGGARAVYGGFNWKF</sequence>
<dbReference type="SUPFAM" id="SSF56935">
    <property type="entry name" value="Porins"/>
    <property type="match status" value="1"/>
</dbReference>
<keyword evidence="6 14" id="KW-0732">Signal</keyword>
<name>A0A1H9FQI7_9GAMM</name>
<dbReference type="InterPro" id="IPR039426">
    <property type="entry name" value="TonB-dep_rcpt-like"/>
</dbReference>
<keyword evidence="4 11" id="KW-1134">Transmembrane beta strand</keyword>
<evidence type="ECO:0000256" key="3">
    <source>
        <dbReference type="ARBA" id="ARBA00022448"/>
    </source>
</evidence>
<dbReference type="InterPro" id="IPR036942">
    <property type="entry name" value="Beta-barrel_TonB_sf"/>
</dbReference>
<evidence type="ECO:0000256" key="10">
    <source>
        <dbReference type="ARBA" id="ARBA00023237"/>
    </source>
</evidence>
<dbReference type="STRING" id="489703.SAMN04488038_10662"/>
<evidence type="ECO:0000256" key="12">
    <source>
        <dbReference type="RuleBase" id="RU003357"/>
    </source>
</evidence>
<reference evidence="17 18" key="1">
    <citation type="submission" date="2016-10" db="EMBL/GenBank/DDBJ databases">
        <authorList>
            <person name="de Groot N.N."/>
        </authorList>
    </citation>
    <scope>NUCLEOTIDE SEQUENCE [LARGE SCALE GENOMIC DNA]</scope>
    <source>
        <strain evidence="17 18">DSM 25927</strain>
    </source>
</reference>
<organism evidence="17 18">
    <name type="scientific">Solimonas aquatica</name>
    <dbReference type="NCBI Taxonomy" id="489703"/>
    <lineage>
        <taxon>Bacteria</taxon>
        <taxon>Pseudomonadati</taxon>
        <taxon>Pseudomonadota</taxon>
        <taxon>Gammaproteobacteria</taxon>
        <taxon>Nevskiales</taxon>
        <taxon>Nevskiaceae</taxon>
        <taxon>Solimonas</taxon>
    </lineage>
</organism>
<evidence type="ECO:0000256" key="5">
    <source>
        <dbReference type="ARBA" id="ARBA00022692"/>
    </source>
</evidence>
<evidence type="ECO:0000256" key="11">
    <source>
        <dbReference type="PROSITE-ProRule" id="PRU01360"/>
    </source>
</evidence>
<dbReference type="InterPro" id="IPR012910">
    <property type="entry name" value="Plug_dom"/>
</dbReference>
<evidence type="ECO:0000256" key="4">
    <source>
        <dbReference type="ARBA" id="ARBA00022452"/>
    </source>
</evidence>
<evidence type="ECO:0000313" key="17">
    <source>
        <dbReference type="EMBL" id="SEQ40157.1"/>
    </source>
</evidence>
<dbReference type="Pfam" id="PF00593">
    <property type="entry name" value="TonB_dep_Rec_b-barrel"/>
    <property type="match status" value="1"/>
</dbReference>
<keyword evidence="9" id="KW-0675">Receptor</keyword>
<accession>A0A1H9FQI7</accession>
<evidence type="ECO:0000256" key="1">
    <source>
        <dbReference type="ARBA" id="ARBA00004571"/>
    </source>
</evidence>
<comment type="subcellular location">
    <subcellularLocation>
        <location evidence="1 11">Cell outer membrane</location>
        <topology evidence="1 11">Multi-pass membrane protein</topology>
    </subcellularLocation>
</comment>
<dbReference type="Proteomes" id="UP000199233">
    <property type="component" value="Unassembled WGS sequence"/>
</dbReference>
<keyword evidence="3 11" id="KW-0813">Transport</keyword>
<evidence type="ECO:0000256" key="14">
    <source>
        <dbReference type="SAM" id="SignalP"/>
    </source>
</evidence>
<dbReference type="Gene3D" id="2.170.130.10">
    <property type="entry name" value="TonB-dependent receptor, plug domain"/>
    <property type="match status" value="1"/>
</dbReference>
<evidence type="ECO:0000313" key="18">
    <source>
        <dbReference type="Proteomes" id="UP000199233"/>
    </source>
</evidence>
<keyword evidence="18" id="KW-1185">Reference proteome</keyword>
<dbReference type="AlphaFoldDB" id="A0A1H9FQI7"/>
<keyword evidence="5 11" id="KW-0812">Transmembrane</keyword>